<gene>
    <name evidence="5" type="ORF">BaRGS_00034440</name>
</gene>
<proteinExistence type="inferred from homology"/>
<reference evidence="5 6" key="1">
    <citation type="journal article" date="2023" name="Sci. Data">
        <title>Genome assembly of the Korean intertidal mud-creeper Batillaria attramentaria.</title>
        <authorList>
            <person name="Patra A.K."/>
            <person name="Ho P.T."/>
            <person name="Jun S."/>
            <person name="Lee S.J."/>
            <person name="Kim Y."/>
            <person name="Won Y.J."/>
        </authorList>
    </citation>
    <scope>NUCLEOTIDE SEQUENCE [LARGE SCALE GENOMIC DNA]</scope>
    <source>
        <strain evidence="5">Wonlab-2016</strain>
    </source>
</reference>
<evidence type="ECO:0000256" key="4">
    <source>
        <dbReference type="SAM" id="MobiDB-lite"/>
    </source>
</evidence>
<sequence>MNMRTPPSLLEDERSEGQPPTPPPQEVDFSEYMWMAEELEEFDRQVEEELWEQAFIEACFEDMLAEEELHWYFSQHPVAQSYSTISVTSWVPPSDGPMSFDCKGEELLQSSRLNPEAPEFVPAAVKSVK</sequence>
<dbReference type="InterPro" id="IPR040396">
    <property type="entry name" value="PAIP2-like"/>
</dbReference>
<dbReference type="PANTHER" id="PTHR13154">
    <property type="entry name" value="POLYADENYLATE-BINDING PROTEIN-INTERACTING PROTEIN 2"/>
    <property type="match status" value="1"/>
</dbReference>
<name>A0ABD0JHD9_9CAEN</name>
<keyword evidence="6" id="KW-1185">Reference proteome</keyword>
<evidence type="ECO:0000256" key="1">
    <source>
        <dbReference type="ARBA" id="ARBA00006858"/>
    </source>
</evidence>
<comment type="caution">
    <text evidence="5">The sequence shown here is derived from an EMBL/GenBank/DDBJ whole genome shotgun (WGS) entry which is preliminary data.</text>
</comment>
<protein>
    <recommendedName>
        <fullName evidence="7">Ataxin-2 C-terminal domain-containing protein</fullName>
    </recommendedName>
</protein>
<dbReference type="InterPro" id="IPR009818">
    <property type="entry name" value="PAM2_motif"/>
</dbReference>
<accession>A0ABD0JHD9</accession>
<evidence type="ECO:0000313" key="5">
    <source>
        <dbReference type="EMBL" id="KAK7474305.1"/>
    </source>
</evidence>
<comment type="similarity">
    <text evidence="1">Belongs to the PAIP2 family.</text>
</comment>
<organism evidence="5 6">
    <name type="scientific">Batillaria attramentaria</name>
    <dbReference type="NCBI Taxonomy" id="370345"/>
    <lineage>
        <taxon>Eukaryota</taxon>
        <taxon>Metazoa</taxon>
        <taxon>Spiralia</taxon>
        <taxon>Lophotrochozoa</taxon>
        <taxon>Mollusca</taxon>
        <taxon>Gastropoda</taxon>
        <taxon>Caenogastropoda</taxon>
        <taxon>Sorbeoconcha</taxon>
        <taxon>Cerithioidea</taxon>
        <taxon>Batillariidae</taxon>
        <taxon>Batillaria</taxon>
    </lineage>
</organism>
<keyword evidence="3" id="KW-0810">Translation regulation</keyword>
<dbReference type="PANTHER" id="PTHR13154:SF6">
    <property type="entry name" value="GEO05078P1"/>
    <property type="match status" value="1"/>
</dbReference>
<dbReference type="GO" id="GO:0006417">
    <property type="term" value="P:regulation of translation"/>
    <property type="evidence" value="ECO:0007669"/>
    <property type="project" value="UniProtKB-KW"/>
</dbReference>
<dbReference type="Proteomes" id="UP001519460">
    <property type="component" value="Unassembled WGS sequence"/>
</dbReference>
<dbReference type="AlphaFoldDB" id="A0ABD0JHD9"/>
<evidence type="ECO:0000313" key="6">
    <source>
        <dbReference type="Proteomes" id="UP001519460"/>
    </source>
</evidence>
<feature type="region of interest" description="Disordered" evidence="4">
    <location>
        <begin position="1"/>
        <end position="27"/>
    </location>
</feature>
<dbReference type="EMBL" id="JACVVK020000440">
    <property type="protein sequence ID" value="KAK7474305.1"/>
    <property type="molecule type" value="Genomic_DNA"/>
</dbReference>
<evidence type="ECO:0008006" key="7">
    <source>
        <dbReference type="Google" id="ProtNLM"/>
    </source>
</evidence>
<dbReference type="Pfam" id="PF07145">
    <property type="entry name" value="PAM2"/>
    <property type="match status" value="1"/>
</dbReference>
<evidence type="ECO:0000256" key="2">
    <source>
        <dbReference type="ARBA" id="ARBA00022843"/>
    </source>
</evidence>
<evidence type="ECO:0000256" key="3">
    <source>
        <dbReference type="ARBA" id="ARBA00022845"/>
    </source>
</evidence>
<keyword evidence="2" id="KW-0832">Ubl conjugation</keyword>